<feature type="transmembrane region" description="Helical" evidence="1">
    <location>
        <begin position="16"/>
        <end position="36"/>
    </location>
</feature>
<dbReference type="EMBL" id="CP021252">
    <property type="protein sequence ID" value="ART21605.1"/>
    <property type="molecule type" value="Genomic_DNA"/>
</dbReference>
<evidence type="ECO:0000313" key="3">
    <source>
        <dbReference type="Proteomes" id="UP000250197"/>
    </source>
</evidence>
<evidence type="ECO:0000313" key="2">
    <source>
        <dbReference type="EMBL" id="ART21605.1"/>
    </source>
</evidence>
<organism evidence="2 3">
    <name type="scientific">Corynebacterium striatum</name>
    <dbReference type="NCBI Taxonomy" id="43770"/>
    <lineage>
        <taxon>Bacteria</taxon>
        <taxon>Bacillati</taxon>
        <taxon>Actinomycetota</taxon>
        <taxon>Actinomycetes</taxon>
        <taxon>Mycobacteriales</taxon>
        <taxon>Corynebacteriaceae</taxon>
        <taxon>Corynebacterium</taxon>
    </lineage>
</organism>
<keyword evidence="1" id="KW-1133">Transmembrane helix</keyword>
<keyword evidence="1" id="KW-0812">Transmembrane</keyword>
<sequence>MAAEEKPKIFEGTKDIILSLGVTVIAMLLVVGATGLCTINPETKPGPIQNVDAKTFLEMEARATGSAIREPKMPEGWSPTAARRSAVAGENAAVVSWLTADEGYIESTQTKVSAEEAEKGYDSNYRAKQSEREVAGLKVKVLESEDADVRPLWIVDLGDARLILSGSAADADYETALKAFAEAPVLHPSEDGSAESARSGLPAPTN</sequence>
<keyword evidence="1" id="KW-0472">Membrane</keyword>
<gene>
    <name evidence="2" type="ORF">CBE89_08890</name>
</gene>
<dbReference type="Proteomes" id="UP000250197">
    <property type="component" value="Chromosome"/>
</dbReference>
<dbReference type="RefSeq" id="WP_086891677.1">
    <property type="nucleotide sequence ID" value="NZ_CP021252.1"/>
</dbReference>
<proteinExistence type="predicted"/>
<dbReference type="Pfam" id="PF14030">
    <property type="entry name" value="DUF4245"/>
    <property type="match status" value="1"/>
</dbReference>
<dbReference type="InterPro" id="IPR025339">
    <property type="entry name" value="DUF4245"/>
</dbReference>
<protein>
    <submittedName>
        <fullName evidence="2">Uncharacterized protein</fullName>
    </submittedName>
</protein>
<name>A0A2Z2J257_CORST</name>
<dbReference type="KEGG" id="cstr:CBE89_08890"/>
<accession>A0A2Z2J257</accession>
<dbReference type="AlphaFoldDB" id="A0A2Z2J257"/>
<reference evidence="2 3" key="1">
    <citation type="submission" date="2017-05" db="EMBL/GenBank/DDBJ databases">
        <title>Complete genome sequence of Corynebacterium striatum KC-Na-1 isolated from Neophocaena asiaeorientalis in Korea.</title>
        <authorList>
            <person name="Kim J.H."/>
            <person name="Lee K."/>
        </authorList>
    </citation>
    <scope>NUCLEOTIDE SEQUENCE [LARGE SCALE GENOMIC DNA]</scope>
    <source>
        <strain evidence="2 3">KC-Na-01</strain>
    </source>
</reference>
<evidence type="ECO:0000256" key="1">
    <source>
        <dbReference type="SAM" id="Phobius"/>
    </source>
</evidence>